<dbReference type="FunFam" id="3.40.50.620:FF:000100">
    <property type="entry name" value="probable leucine--tRNA ligase, mitochondrial"/>
    <property type="match status" value="1"/>
</dbReference>
<dbReference type="PANTHER" id="PTHR43740:SF2">
    <property type="entry name" value="LEUCINE--TRNA LIGASE, MITOCHONDRIAL"/>
    <property type="match status" value="1"/>
</dbReference>
<evidence type="ECO:0000256" key="5">
    <source>
        <dbReference type="ARBA" id="ARBA00022598"/>
    </source>
</evidence>
<dbReference type="CDD" id="cd00812">
    <property type="entry name" value="LeuRS_core"/>
    <property type="match status" value="1"/>
</dbReference>
<dbReference type="GO" id="GO:0004823">
    <property type="term" value="F:leucine-tRNA ligase activity"/>
    <property type="evidence" value="ECO:0007669"/>
    <property type="project" value="UniProtKB-EC"/>
</dbReference>
<evidence type="ECO:0000259" key="14">
    <source>
        <dbReference type="Pfam" id="PF08264"/>
    </source>
</evidence>
<dbReference type="InterPro" id="IPR002302">
    <property type="entry name" value="Leu-tRNA-ligase"/>
</dbReference>
<keyword evidence="16" id="KW-1185">Reference proteome</keyword>
<protein>
    <recommendedName>
        <fullName evidence="3">leucine--tRNA ligase</fullName>
        <ecNumber evidence="3">6.1.1.4</ecNumber>
    </recommendedName>
    <alternativeName>
        <fullName evidence="10">Leucyl-tRNA synthetase</fullName>
    </alternativeName>
</protein>
<evidence type="ECO:0000313" key="16">
    <source>
        <dbReference type="Proteomes" id="UP000230750"/>
    </source>
</evidence>
<evidence type="ECO:0000256" key="10">
    <source>
        <dbReference type="ARBA" id="ARBA00030520"/>
    </source>
</evidence>
<dbReference type="InterPro" id="IPR014729">
    <property type="entry name" value="Rossmann-like_a/b/a_fold"/>
</dbReference>
<reference evidence="15 16" key="1">
    <citation type="journal article" date="2017" name="PLoS Biol.">
        <title>The sea cucumber genome provides insights into morphological evolution and visceral regeneration.</title>
        <authorList>
            <person name="Zhang X."/>
            <person name="Sun L."/>
            <person name="Yuan J."/>
            <person name="Sun Y."/>
            <person name="Gao Y."/>
            <person name="Zhang L."/>
            <person name="Li S."/>
            <person name="Dai H."/>
            <person name="Hamel J.F."/>
            <person name="Liu C."/>
            <person name="Yu Y."/>
            <person name="Liu S."/>
            <person name="Lin W."/>
            <person name="Guo K."/>
            <person name="Jin S."/>
            <person name="Xu P."/>
            <person name="Storey K.B."/>
            <person name="Huan P."/>
            <person name="Zhang T."/>
            <person name="Zhou Y."/>
            <person name="Zhang J."/>
            <person name="Lin C."/>
            <person name="Li X."/>
            <person name="Xing L."/>
            <person name="Huo D."/>
            <person name="Sun M."/>
            <person name="Wang L."/>
            <person name="Mercier A."/>
            <person name="Li F."/>
            <person name="Yang H."/>
            <person name="Xiang J."/>
        </authorList>
    </citation>
    <scope>NUCLEOTIDE SEQUENCE [LARGE SCALE GENOMIC DNA]</scope>
    <source>
        <strain evidence="15">Shaxun</strain>
        <tissue evidence="15">Muscle</tissue>
    </source>
</reference>
<dbReference type="Gene3D" id="3.40.50.620">
    <property type="entry name" value="HUPs"/>
    <property type="match status" value="2"/>
</dbReference>
<dbReference type="Proteomes" id="UP000230750">
    <property type="component" value="Unassembled WGS sequence"/>
</dbReference>
<dbReference type="SUPFAM" id="SSF52374">
    <property type="entry name" value="Nucleotidylyl transferase"/>
    <property type="match status" value="1"/>
</dbReference>
<keyword evidence="5 12" id="KW-0436">Ligase</keyword>
<dbReference type="SUPFAM" id="SSF50677">
    <property type="entry name" value="ValRS/IleRS/LeuRS editing domain"/>
    <property type="match status" value="1"/>
</dbReference>
<dbReference type="InterPro" id="IPR009080">
    <property type="entry name" value="tRNAsynth_Ia_anticodon-bd"/>
</dbReference>
<comment type="similarity">
    <text evidence="2 12">Belongs to the class-I aminoacyl-tRNA synthetase family.</text>
</comment>
<dbReference type="CDD" id="cd07958">
    <property type="entry name" value="Anticodon_Ia_Leu_BEm"/>
    <property type="match status" value="1"/>
</dbReference>
<comment type="catalytic activity">
    <reaction evidence="11">
        <text>tRNA(Leu) + L-leucine + ATP = L-leucyl-tRNA(Leu) + AMP + diphosphate</text>
        <dbReference type="Rhea" id="RHEA:11688"/>
        <dbReference type="Rhea" id="RHEA-COMP:9613"/>
        <dbReference type="Rhea" id="RHEA-COMP:9622"/>
        <dbReference type="ChEBI" id="CHEBI:30616"/>
        <dbReference type="ChEBI" id="CHEBI:33019"/>
        <dbReference type="ChEBI" id="CHEBI:57427"/>
        <dbReference type="ChEBI" id="CHEBI:78442"/>
        <dbReference type="ChEBI" id="CHEBI:78494"/>
        <dbReference type="ChEBI" id="CHEBI:456215"/>
        <dbReference type="EC" id="6.1.1.4"/>
    </reaction>
</comment>
<evidence type="ECO:0000256" key="1">
    <source>
        <dbReference type="ARBA" id="ARBA00004173"/>
    </source>
</evidence>
<sequence>MSATFTSSLRRRLTLGKEKHIYASRFRFLMVDAKWEPELSSDTVKQVETYWLRNLKHKTEKLHLQKKISKEKFYILSMFPYPSGRLHMGHVRVYTISDTIAHYHRMKGKEVLHPMGWDAFGLPAENAAIERNLRPDDWTYSNISYMRKQLKDLATTFNWEREVTTCSPEYYRWTQFIFLQLFRSGLAYQKEATVNWDPVDQTVLANEQVDEEGCSWRSGAKVQQKLLRQWFLKMTHFSKGLQDGLENLPDWPTSIKSMQRNWIGDCSGCLLDFKLKTSIPGVDPVLRVHTLHPDLIYGAAYIVLSPTHTLLKKPEFINQLDPIAQEKVLSDSNQLDINLNIYAENPFSGRMVPLLVSSFVQFEENVEMHVGIPSSSPDDLAFAERHQLHFEHVLENKESGQNLGFLVNSGKVVHSLIWARGVGGWCGKWKVAGMSRDEARDAVMQDAKDQGFGGQQTSPRQYDWLISRQRYWGTPIPIIHCNQCKVVPVPDDDLPVVLPMLDSLSSKGLSPLTEVKDWYNVRCPKCNNPAVRETDTMDTFVDSAWYFLRYTDANNSQEIFSKKEVDWLMPVDLYIGGKEHAILHLLYARFINHFLHEKGMVACKEPFKRLLVQGLVMGQSYKTVTTGKYLTKDEVDFSGSEPVSLSTGEKLEIKWDKMSKSKYNGVDPEESIAEYGVDTVRLFILSGIPPEHNMPWNVEAIPGVIRWKKRLWSLVTNFRDIKSRWKNEMACGDMDKEETEIKKQLNYTIKEVSHQFEEDFMLSVAITRLMTFTNFLKGCSEDVVAESPVYEKALRNLCTMVAPMAPLMASEMWQGMNIGNDHQAVMSLNEDVFEQTWPTLEEEDTEEDVVHVMLTVKINNKTVGTVKLQKELLANENKLKDFLLETSVGKEHLKQHAIKRTIIASKVPLVNFLVESS</sequence>
<dbReference type="Pfam" id="PF08264">
    <property type="entry name" value="Anticodon_1"/>
    <property type="match status" value="1"/>
</dbReference>
<dbReference type="InterPro" id="IPR013155">
    <property type="entry name" value="M/V/L/I-tRNA-synth_anticd-bd"/>
</dbReference>
<keyword evidence="6 12" id="KW-0547">Nucleotide-binding</keyword>
<dbReference type="NCBIfam" id="TIGR00396">
    <property type="entry name" value="leuS_bact"/>
    <property type="match status" value="1"/>
</dbReference>
<dbReference type="PRINTS" id="PR00985">
    <property type="entry name" value="TRNASYNTHLEU"/>
</dbReference>
<evidence type="ECO:0000256" key="4">
    <source>
        <dbReference type="ARBA" id="ARBA00022490"/>
    </source>
</evidence>
<keyword evidence="4" id="KW-0963">Cytoplasm</keyword>
<dbReference type="InterPro" id="IPR009008">
    <property type="entry name" value="Val/Leu/Ile-tRNA-synth_edit"/>
</dbReference>
<dbReference type="InterPro" id="IPR001412">
    <property type="entry name" value="aa-tRNA-synth_I_CS"/>
</dbReference>
<evidence type="ECO:0000256" key="11">
    <source>
        <dbReference type="ARBA" id="ARBA00047469"/>
    </source>
</evidence>
<comment type="caution">
    <text evidence="15">The sequence shown here is derived from an EMBL/GenBank/DDBJ whole genome shotgun (WGS) entry which is preliminary data.</text>
</comment>
<dbReference type="PANTHER" id="PTHR43740">
    <property type="entry name" value="LEUCYL-TRNA SYNTHETASE"/>
    <property type="match status" value="1"/>
</dbReference>
<feature type="domain" description="Aminoacyl-tRNA synthetase class Ia" evidence="13">
    <location>
        <begin position="462"/>
        <end position="619"/>
    </location>
</feature>
<dbReference type="Gene3D" id="1.10.730.10">
    <property type="entry name" value="Isoleucyl-tRNA Synthetase, Domain 1"/>
    <property type="match status" value="2"/>
</dbReference>
<dbReference type="EC" id="6.1.1.4" evidence="3"/>
<name>A0A2G8LFU9_STIJA</name>
<dbReference type="Pfam" id="PF00133">
    <property type="entry name" value="tRNA-synt_1"/>
    <property type="match status" value="2"/>
</dbReference>
<comment type="subcellular location">
    <subcellularLocation>
        <location evidence="1">Mitochondrion</location>
    </subcellularLocation>
</comment>
<dbReference type="GO" id="GO:0002161">
    <property type="term" value="F:aminoacyl-tRNA deacylase activity"/>
    <property type="evidence" value="ECO:0007669"/>
    <property type="project" value="InterPro"/>
</dbReference>
<feature type="domain" description="Methionyl/Valyl/Leucyl/Isoleucyl-tRNA synthetase anticodon-binding" evidence="14">
    <location>
        <begin position="740"/>
        <end position="872"/>
    </location>
</feature>
<evidence type="ECO:0000256" key="3">
    <source>
        <dbReference type="ARBA" id="ARBA00013164"/>
    </source>
</evidence>
<feature type="domain" description="Aminoacyl-tRNA synthetase class Ia" evidence="13">
    <location>
        <begin position="64"/>
        <end position="266"/>
    </location>
</feature>
<evidence type="ECO:0000256" key="8">
    <source>
        <dbReference type="ARBA" id="ARBA00022917"/>
    </source>
</evidence>
<evidence type="ECO:0000256" key="7">
    <source>
        <dbReference type="ARBA" id="ARBA00022840"/>
    </source>
</evidence>
<gene>
    <name evidence="15" type="ORF">BSL78_04067</name>
</gene>
<evidence type="ECO:0000259" key="13">
    <source>
        <dbReference type="Pfam" id="PF00133"/>
    </source>
</evidence>
<organism evidence="15 16">
    <name type="scientific">Stichopus japonicus</name>
    <name type="common">Sea cucumber</name>
    <dbReference type="NCBI Taxonomy" id="307972"/>
    <lineage>
        <taxon>Eukaryota</taxon>
        <taxon>Metazoa</taxon>
        <taxon>Echinodermata</taxon>
        <taxon>Eleutherozoa</taxon>
        <taxon>Echinozoa</taxon>
        <taxon>Holothuroidea</taxon>
        <taxon>Aspidochirotacea</taxon>
        <taxon>Aspidochirotida</taxon>
        <taxon>Stichopodidae</taxon>
        <taxon>Apostichopus</taxon>
    </lineage>
</organism>
<keyword evidence="8 12" id="KW-0648">Protein biosynthesis</keyword>
<accession>A0A2G8LFU9</accession>
<dbReference type="STRING" id="307972.A0A2G8LFU9"/>
<dbReference type="GO" id="GO:0005524">
    <property type="term" value="F:ATP binding"/>
    <property type="evidence" value="ECO:0007669"/>
    <property type="project" value="UniProtKB-KW"/>
</dbReference>
<evidence type="ECO:0000313" key="15">
    <source>
        <dbReference type="EMBL" id="PIK59040.1"/>
    </source>
</evidence>
<dbReference type="GO" id="GO:0006429">
    <property type="term" value="P:leucyl-tRNA aminoacylation"/>
    <property type="evidence" value="ECO:0007669"/>
    <property type="project" value="InterPro"/>
</dbReference>
<dbReference type="FunFam" id="1.10.730.10:FF:000011">
    <property type="entry name" value="Leucine--tRNA ligase chloroplastic/mitochondrial"/>
    <property type="match status" value="1"/>
</dbReference>
<dbReference type="GO" id="GO:0005739">
    <property type="term" value="C:mitochondrion"/>
    <property type="evidence" value="ECO:0007669"/>
    <property type="project" value="UniProtKB-SubCell"/>
</dbReference>
<dbReference type="AlphaFoldDB" id="A0A2G8LFU9"/>
<dbReference type="OrthoDB" id="15954at2759"/>
<proteinExistence type="inferred from homology"/>
<evidence type="ECO:0000256" key="12">
    <source>
        <dbReference type="RuleBase" id="RU363035"/>
    </source>
</evidence>
<dbReference type="GO" id="GO:0032543">
    <property type="term" value="P:mitochondrial translation"/>
    <property type="evidence" value="ECO:0007669"/>
    <property type="project" value="TreeGrafter"/>
</dbReference>
<evidence type="ECO:0000256" key="6">
    <source>
        <dbReference type="ARBA" id="ARBA00022741"/>
    </source>
</evidence>
<dbReference type="SUPFAM" id="SSF47323">
    <property type="entry name" value="Anticodon-binding domain of a subclass of class I aminoacyl-tRNA synthetases"/>
    <property type="match status" value="1"/>
</dbReference>
<dbReference type="EMBL" id="MRZV01000095">
    <property type="protein sequence ID" value="PIK59040.1"/>
    <property type="molecule type" value="Genomic_DNA"/>
</dbReference>
<dbReference type="FunFam" id="3.40.50.620:FF:000060">
    <property type="entry name" value="Leucine--tRNA ligase"/>
    <property type="match status" value="1"/>
</dbReference>
<dbReference type="PROSITE" id="PS00178">
    <property type="entry name" value="AA_TRNA_LIGASE_I"/>
    <property type="match status" value="1"/>
</dbReference>
<evidence type="ECO:0000256" key="9">
    <source>
        <dbReference type="ARBA" id="ARBA00023146"/>
    </source>
</evidence>
<keyword evidence="9 12" id="KW-0030">Aminoacyl-tRNA synthetase</keyword>
<evidence type="ECO:0000256" key="2">
    <source>
        <dbReference type="ARBA" id="ARBA00005594"/>
    </source>
</evidence>
<dbReference type="InterPro" id="IPR002300">
    <property type="entry name" value="aa-tRNA-synth_Ia"/>
</dbReference>
<keyword evidence="7 12" id="KW-0067">ATP-binding</keyword>